<dbReference type="Proteomes" id="UP000011713">
    <property type="component" value="Unassembled WGS sequence"/>
</dbReference>
<sequence>MTAVTKGAAGKRDKFRKSVSRCGVSIYGPKHSAAASASSDATAREKIFIEDPRAPCLNIDYSSDAYRLLPSFWVPSASAAASTASAWGTSSALAAWGSSSRRLTQAA</sequence>
<dbReference type="AlphaFoldDB" id="M4B5U8"/>
<name>M4B5U8_HYAAE</name>
<evidence type="ECO:0000313" key="2">
    <source>
        <dbReference type="Proteomes" id="UP000011713"/>
    </source>
</evidence>
<dbReference type="STRING" id="559515.M4B5U8"/>
<reference evidence="2" key="1">
    <citation type="journal article" date="2010" name="Science">
        <title>Signatures of adaptation to obligate biotrophy in the Hyaloperonospora arabidopsidis genome.</title>
        <authorList>
            <person name="Baxter L."/>
            <person name="Tripathy S."/>
            <person name="Ishaque N."/>
            <person name="Boot N."/>
            <person name="Cabral A."/>
            <person name="Kemen E."/>
            <person name="Thines M."/>
            <person name="Ah-Fong A."/>
            <person name="Anderson R."/>
            <person name="Badejoko W."/>
            <person name="Bittner-Eddy P."/>
            <person name="Boore J.L."/>
            <person name="Chibucos M.C."/>
            <person name="Coates M."/>
            <person name="Dehal P."/>
            <person name="Delehaunty K."/>
            <person name="Dong S."/>
            <person name="Downton P."/>
            <person name="Dumas B."/>
            <person name="Fabro G."/>
            <person name="Fronick C."/>
            <person name="Fuerstenberg S.I."/>
            <person name="Fulton L."/>
            <person name="Gaulin E."/>
            <person name="Govers F."/>
            <person name="Hughes L."/>
            <person name="Humphray S."/>
            <person name="Jiang R.H."/>
            <person name="Judelson H."/>
            <person name="Kamoun S."/>
            <person name="Kyung K."/>
            <person name="Meijer H."/>
            <person name="Minx P."/>
            <person name="Morris P."/>
            <person name="Nelson J."/>
            <person name="Phuntumart V."/>
            <person name="Qutob D."/>
            <person name="Rehmany A."/>
            <person name="Rougon-Cardoso A."/>
            <person name="Ryden P."/>
            <person name="Torto-Alalibo T."/>
            <person name="Studholme D."/>
            <person name="Wang Y."/>
            <person name="Win J."/>
            <person name="Wood J."/>
            <person name="Clifton S.W."/>
            <person name="Rogers J."/>
            <person name="Van den Ackerveken G."/>
            <person name="Jones J.D."/>
            <person name="McDowell J.M."/>
            <person name="Beynon J."/>
            <person name="Tyler B.M."/>
        </authorList>
    </citation>
    <scope>NUCLEOTIDE SEQUENCE [LARGE SCALE GENOMIC DNA]</scope>
    <source>
        <strain evidence="2">Emoy2</strain>
    </source>
</reference>
<reference evidence="1" key="2">
    <citation type="submission" date="2015-06" db="UniProtKB">
        <authorList>
            <consortium name="EnsemblProtists"/>
        </authorList>
    </citation>
    <scope>IDENTIFICATION</scope>
    <source>
        <strain evidence="1">Emoy2</strain>
    </source>
</reference>
<evidence type="ECO:0000313" key="1">
    <source>
        <dbReference type="EnsemblProtists" id="HpaP801648"/>
    </source>
</evidence>
<organism evidence="1 2">
    <name type="scientific">Hyaloperonospora arabidopsidis (strain Emoy2)</name>
    <name type="common">Downy mildew agent</name>
    <name type="synonym">Peronospora arabidopsidis</name>
    <dbReference type="NCBI Taxonomy" id="559515"/>
    <lineage>
        <taxon>Eukaryota</taxon>
        <taxon>Sar</taxon>
        <taxon>Stramenopiles</taxon>
        <taxon>Oomycota</taxon>
        <taxon>Peronosporomycetes</taxon>
        <taxon>Peronosporales</taxon>
        <taxon>Peronosporaceae</taxon>
        <taxon>Hyaloperonospora</taxon>
    </lineage>
</organism>
<dbReference type="EMBL" id="JH598461">
    <property type="status" value="NOT_ANNOTATED_CDS"/>
    <property type="molecule type" value="Genomic_DNA"/>
</dbReference>
<accession>M4B5U8</accession>
<protein>
    <submittedName>
        <fullName evidence="1">Uncharacterized protein</fullName>
    </submittedName>
</protein>
<dbReference type="EnsemblProtists" id="HpaT801648">
    <property type="protein sequence ID" value="HpaP801648"/>
    <property type="gene ID" value="HpaG801648"/>
</dbReference>
<keyword evidence="2" id="KW-1185">Reference proteome</keyword>
<proteinExistence type="predicted"/>
<dbReference type="HOGENOM" id="CLU_2215036_0_0_1"/>
<dbReference type="InParanoid" id="M4B5U8"/>
<dbReference type="eggNOG" id="KOG1609">
    <property type="taxonomic scope" value="Eukaryota"/>
</dbReference>
<dbReference type="VEuPathDB" id="FungiDB:HpaG801648"/>